<dbReference type="Proteomes" id="UP000694844">
    <property type="component" value="Chromosome 5"/>
</dbReference>
<feature type="domain" description="B box-type" evidence="4">
    <location>
        <begin position="60"/>
        <end position="101"/>
    </location>
</feature>
<evidence type="ECO:0000256" key="1">
    <source>
        <dbReference type="ARBA" id="ARBA00022737"/>
    </source>
</evidence>
<evidence type="ECO:0000313" key="6">
    <source>
        <dbReference type="RefSeq" id="XP_022344914.1"/>
    </source>
</evidence>
<dbReference type="InterPro" id="IPR001258">
    <property type="entry name" value="NHL_repeat"/>
</dbReference>
<dbReference type="SUPFAM" id="SSF57845">
    <property type="entry name" value="B-box zinc-binding domain"/>
    <property type="match status" value="1"/>
</dbReference>
<dbReference type="Gene3D" id="3.30.160.60">
    <property type="entry name" value="Classic Zinc Finger"/>
    <property type="match status" value="1"/>
</dbReference>
<name>A0A8B8EY37_CRAVI</name>
<organism evidence="5 6">
    <name type="scientific">Crassostrea virginica</name>
    <name type="common">Eastern oyster</name>
    <dbReference type="NCBI Taxonomy" id="6565"/>
    <lineage>
        <taxon>Eukaryota</taxon>
        <taxon>Metazoa</taxon>
        <taxon>Spiralia</taxon>
        <taxon>Lophotrochozoa</taxon>
        <taxon>Mollusca</taxon>
        <taxon>Bivalvia</taxon>
        <taxon>Autobranchia</taxon>
        <taxon>Pteriomorphia</taxon>
        <taxon>Ostreida</taxon>
        <taxon>Ostreoidea</taxon>
        <taxon>Ostreidae</taxon>
        <taxon>Crassostrea</taxon>
    </lineage>
</organism>
<dbReference type="GeneID" id="111137649"/>
<protein>
    <submittedName>
        <fullName evidence="6">Tripartite motif-containing protein 3-like</fullName>
    </submittedName>
</protein>
<dbReference type="SUPFAM" id="SSF101898">
    <property type="entry name" value="NHL repeat"/>
    <property type="match status" value="1"/>
</dbReference>
<keyword evidence="2" id="KW-0863">Zinc-finger</keyword>
<dbReference type="PANTHER" id="PTHR25462:SF296">
    <property type="entry name" value="MEIOTIC P26, ISOFORM F"/>
    <property type="match status" value="1"/>
</dbReference>
<evidence type="ECO:0000259" key="4">
    <source>
        <dbReference type="PROSITE" id="PS50119"/>
    </source>
</evidence>
<dbReference type="PROSITE" id="PS51125">
    <property type="entry name" value="NHL"/>
    <property type="match status" value="1"/>
</dbReference>
<dbReference type="Pfam" id="PF00643">
    <property type="entry name" value="zf-B_box"/>
    <property type="match status" value="1"/>
</dbReference>
<keyword evidence="1" id="KW-0677">Repeat</keyword>
<evidence type="ECO:0000256" key="2">
    <source>
        <dbReference type="PROSITE-ProRule" id="PRU00024"/>
    </source>
</evidence>
<dbReference type="Pfam" id="PF01436">
    <property type="entry name" value="NHL"/>
    <property type="match status" value="1"/>
</dbReference>
<dbReference type="InterPro" id="IPR047153">
    <property type="entry name" value="TRIM45/56/19-like"/>
</dbReference>
<evidence type="ECO:0000256" key="3">
    <source>
        <dbReference type="PROSITE-ProRule" id="PRU00504"/>
    </source>
</evidence>
<keyword evidence="2" id="KW-0479">Metal-binding</keyword>
<dbReference type="AlphaFoldDB" id="A0A8B8EY37"/>
<proteinExistence type="predicted"/>
<dbReference type="Gene3D" id="2.120.10.30">
    <property type="entry name" value="TolB, C-terminal domain"/>
    <property type="match status" value="2"/>
</dbReference>
<sequence length="558" mass="63881">MNPDYAAQDVLRCQRCETPEPPYHCDLCQIDLCNVCAGKHLYNESSEHKVLPIKEQWSPPNLFKCPNHPLKQYELHCKQCDSPICSQCASTEHKGHNFVDMIKNLEGKKKALQRDLQELEKSIYPTHQKAASNIPVQRADVRKHAETLTTALNKQREALLTEINSIFRGMQSEIDDMQHKSMDELKKREDEITQRISEISQSVQSLKQLLDSKNFYRISAYSSKNVKLRNLPPKLIFSFPTFSPQKVSKNRLHQLIGSLSVFSITLEKREQEYRIKDTEARSCLRPLMEVPHILLTVNTRYNYLQNVSCLDDEKIWTRGRDNIIRLYNLQGELLKSIKTDSGNVPEDIAVTRQEAALVYADYGNRTVNMVKNSQTETTINLNGWFRAWKPRAVCSTSSGDLLVVVDSNNDSQTKVIRYTGSTEKHSIQYDLKNQPLYSHGGTKHVTENRNLDVCVADYKAGAVVVVNSTREFRFRYTSPSSSESSFHPAGITTDSQGRILTADCNNHHIHIVDRDGHFLRYIDNCGLHSPWGLCVDSSDNLFVVEYDTDKVTNIQYTY</sequence>
<dbReference type="GO" id="GO:0008270">
    <property type="term" value="F:zinc ion binding"/>
    <property type="evidence" value="ECO:0007669"/>
    <property type="project" value="UniProtKB-KW"/>
</dbReference>
<dbReference type="RefSeq" id="XP_022344914.1">
    <property type="nucleotide sequence ID" value="XM_022489206.1"/>
</dbReference>
<dbReference type="InterPro" id="IPR011042">
    <property type="entry name" value="6-blade_b-propeller_TolB-like"/>
</dbReference>
<dbReference type="KEGG" id="cvn:111137649"/>
<dbReference type="PANTHER" id="PTHR25462">
    <property type="entry name" value="BONUS, ISOFORM C-RELATED"/>
    <property type="match status" value="1"/>
</dbReference>
<evidence type="ECO:0000313" key="5">
    <source>
        <dbReference type="Proteomes" id="UP000694844"/>
    </source>
</evidence>
<keyword evidence="2" id="KW-0862">Zinc</keyword>
<dbReference type="CDD" id="cd19756">
    <property type="entry name" value="Bbox2"/>
    <property type="match status" value="1"/>
</dbReference>
<accession>A0A8B8EY37</accession>
<dbReference type="SMART" id="SM00336">
    <property type="entry name" value="BBOX"/>
    <property type="match status" value="2"/>
</dbReference>
<feature type="domain" description="B box-type" evidence="4">
    <location>
        <begin position="8"/>
        <end position="53"/>
    </location>
</feature>
<feature type="repeat" description="NHL" evidence="3">
    <location>
        <begin position="487"/>
        <end position="515"/>
    </location>
</feature>
<dbReference type="PROSITE" id="PS50119">
    <property type="entry name" value="ZF_BBOX"/>
    <property type="match status" value="2"/>
</dbReference>
<keyword evidence="5" id="KW-1185">Reference proteome</keyword>
<dbReference type="InterPro" id="IPR000315">
    <property type="entry name" value="Znf_B-box"/>
</dbReference>
<gene>
    <name evidence="6" type="primary">LOC111137649</name>
</gene>
<reference evidence="6" key="1">
    <citation type="submission" date="2025-08" db="UniProtKB">
        <authorList>
            <consortium name="RefSeq"/>
        </authorList>
    </citation>
    <scope>IDENTIFICATION</scope>
    <source>
        <tissue evidence="6">Whole sample</tissue>
    </source>
</reference>
<dbReference type="OrthoDB" id="153872at2759"/>